<evidence type="ECO:0000256" key="2">
    <source>
        <dbReference type="ARBA" id="ARBA00022630"/>
    </source>
</evidence>
<feature type="domain" description="FAD-dependent oxidoreductase 2 FAD-binding" evidence="5">
    <location>
        <begin position="23"/>
        <end position="560"/>
    </location>
</feature>
<dbReference type="NCBIfam" id="NF004789">
    <property type="entry name" value="PRK06134.1"/>
    <property type="match status" value="1"/>
</dbReference>
<dbReference type="InterPro" id="IPR027477">
    <property type="entry name" value="Succ_DH/fumarate_Rdtase_cat_sf"/>
</dbReference>
<reference evidence="6 7" key="1">
    <citation type="journal article" date="2010" name="J. Bacteriol.">
        <title>Complete genome sequence of the diesel-degrading Acinetobacter sp. strain DR1.</title>
        <authorList>
            <person name="Jung J."/>
            <person name="Baek J.H."/>
            <person name="Park W."/>
        </authorList>
    </citation>
    <scope>NUCLEOTIDE SEQUENCE [LARGE SCALE GENOMIC DNA]</scope>
    <source>
        <strain evidence="7">JCM 16667 / KCTC 23045 / DR1</strain>
    </source>
</reference>
<dbReference type="Proteomes" id="UP000000392">
    <property type="component" value="Chromosome"/>
</dbReference>
<dbReference type="InterPro" id="IPR003953">
    <property type="entry name" value="FAD-dep_OxRdtase_2_FAD-bd"/>
</dbReference>
<dbReference type="InterPro" id="IPR050315">
    <property type="entry name" value="FAD-oxidoreductase_2"/>
</dbReference>
<dbReference type="InterPro" id="IPR036188">
    <property type="entry name" value="FAD/NAD-bd_sf"/>
</dbReference>
<dbReference type="SUPFAM" id="SSF56425">
    <property type="entry name" value="Succinate dehydrogenase/fumarate reductase flavoprotein, catalytic domain"/>
    <property type="match status" value="1"/>
</dbReference>
<gene>
    <name evidence="6" type="ordered locus">AOLE_08775</name>
</gene>
<dbReference type="AlphaFoldDB" id="A0AAN0P864"/>
<evidence type="ECO:0000259" key="5">
    <source>
        <dbReference type="Pfam" id="PF00890"/>
    </source>
</evidence>
<dbReference type="PANTHER" id="PTHR43400:SF10">
    <property type="entry name" value="3-OXOSTEROID 1-DEHYDROGENASE"/>
    <property type="match status" value="1"/>
</dbReference>
<evidence type="ECO:0000256" key="4">
    <source>
        <dbReference type="ARBA" id="ARBA00023002"/>
    </source>
</evidence>
<protein>
    <submittedName>
        <fullName evidence="6">FAD-binding dehydrogenase</fullName>
    </submittedName>
</protein>
<dbReference type="KEGG" id="acd:AOLE_08775"/>
<dbReference type="GO" id="GO:0008202">
    <property type="term" value="P:steroid metabolic process"/>
    <property type="evidence" value="ECO:0007669"/>
    <property type="project" value="UniProtKB-ARBA"/>
</dbReference>
<keyword evidence="2" id="KW-0285">Flavoprotein</keyword>
<evidence type="ECO:0000313" key="6">
    <source>
        <dbReference type="EMBL" id="ADI90644.1"/>
    </source>
</evidence>
<dbReference type="EMBL" id="CP002080">
    <property type="protein sequence ID" value="ADI90644.1"/>
    <property type="molecule type" value="Genomic_DNA"/>
</dbReference>
<accession>A0AAN0P864</accession>
<dbReference type="GO" id="GO:0016491">
    <property type="term" value="F:oxidoreductase activity"/>
    <property type="evidence" value="ECO:0007669"/>
    <property type="project" value="UniProtKB-KW"/>
</dbReference>
<dbReference type="RefSeq" id="WP_013197732.1">
    <property type="nucleotide sequence ID" value="NC_014259.1"/>
</dbReference>
<organism evidence="6 7">
    <name type="scientific">Acinetobacter oleivorans (strain JCM 16667 / KCTC 23045 / DR1)</name>
    <dbReference type="NCBI Taxonomy" id="436717"/>
    <lineage>
        <taxon>Bacteria</taxon>
        <taxon>Pseudomonadati</taxon>
        <taxon>Pseudomonadota</taxon>
        <taxon>Gammaproteobacteria</taxon>
        <taxon>Moraxellales</taxon>
        <taxon>Moraxellaceae</taxon>
        <taxon>Acinetobacter</taxon>
    </lineage>
</organism>
<sequence length="591" mass="64469">MNAKTQQPFQMIPMPIRECYECDVLVIGSGAGGLSSAVTAAYEGLKVIVAEKASVFGGTTAVSGGWLWIPNTPHAVREGKAESIEIPKLYLKNILGEKYDETMIHTYLTQAPKMVEFFEAKTEVKFNIGAAVPDFFNIEGARVGWRSIVAAPYDGRLLGQKLNILRPPIPETTLWGMGIASGADMKHFINTFNTIPSFIYATKRVLRHFFDLIFTKRSTQIVNGNALVARLLKSAFDYKVKLLANHAMTELVEENGRVIGALFKTPAGIVKIIAKHGVVLATGGFPHDEKRKQALFKHVSEGTPHHSAAPETNIGDGLIAAEAIGATVDQTLPWSGAWAPVSLIPRLDGTLGRFPHLVERGKPGLIAVLKNGCRFTNEGDSYPAFIKDLFKHTSQGKQAHCWLICDHKFIRRYGLGAVKPFPISLKPWLDNGYLKQGHTIQELAVACGIDPVQFLKTVEQYNQYAYLGQDPEFQRGTTPYQKAQGDADHHPNPCIAPIENGPFYAVEVVPGSLGTFAGLVTDEYAQVLNKTGQPINGLFAAGNDLNSIMGGQYPSGGITLGPAMTFGYLAAKKIAEQARTETVAFKPHRQD</sequence>
<keyword evidence="3" id="KW-0274">FAD</keyword>
<dbReference type="SUPFAM" id="SSF51905">
    <property type="entry name" value="FAD/NAD(P)-binding domain"/>
    <property type="match status" value="1"/>
</dbReference>
<proteinExistence type="predicted"/>
<dbReference type="Pfam" id="PF00890">
    <property type="entry name" value="FAD_binding_2"/>
    <property type="match status" value="1"/>
</dbReference>
<evidence type="ECO:0000256" key="1">
    <source>
        <dbReference type="ARBA" id="ARBA00001974"/>
    </source>
</evidence>
<dbReference type="PANTHER" id="PTHR43400">
    <property type="entry name" value="FUMARATE REDUCTASE"/>
    <property type="match status" value="1"/>
</dbReference>
<name>A0AAN0P864_ACISD</name>
<comment type="cofactor">
    <cofactor evidence="1">
        <name>FAD</name>
        <dbReference type="ChEBI" id="CHEBI:57692"/>
    </cofactor>
</comment>
<keyword evidence="4" id="KW-0560">Oxidoreductase</keyword>
<dbReference type="PRINTS" id="PR00411">
    <property type="entry name" value="PNDRDTASEI"/>
</dbReference>
<evidence type="ECO:0000256" key="3">
    <source>
        <dbReference type="ARBA" id="ARBA00022827"/>
    </source>
</evidence>
<dbReference type="Gene3D" id="3.90.700.10">
    <property type="entry name" value="Succinate dehydrogenase/fumarate reductase flavoprotein, catalytic domain"/>
    <property type="match status" value="1"/>
</dbReference>
<dbReference type="Gene3D" id="3.50.50.60">
    <property type="entry name" value="FAD/NAD(P)-binding domain"/>
    <property type="match status" value="3"/>
</dbReference>
<evidence type="ECO:0000313" key="7">
    <source>
        <dbReference type="Proteomes" id="UP000000392"/>
    </source>
</evidence>
<dbReference type="GeneID" id="9382177"/>